<dbReference type="PANTHER" id="PTHR43000">
    <property type="entry name" value="DTDP-D-GLUCOSE 4,6-DEHYDRATASE-RELATED"/>
    <property type="match status" value="1"/>
</dbReference>
<evidence type="ECO:0000256" key="1">
    <source>
        <dbReference type="ARBA" id="ARBA00007637"/>
    </source>
</evidence>
<gene>
    <name evidence="3" type="ORF">COV85_01445</name>
</gene>
<dbReference type="EMBL" id="PCVN01000037">
    <property type="protein sequence ID" value="PIQ74562.1"/>
    <property type="molecule type" value="Genomic_DNA"/>
</dbReference>
<dbReference type="SUPFAM" id="SSF51735">
    <property type="entry name" value="NAD(P)-binding Rossmann-fold domains"/>
    <property type="match status" value="1"/>
</dbReference>
<dbReference type="InterPro" id="IPR001509">
    <property type="entry name" value="Epimerase_deHydtase"/>
</dbReference>
<organism evidence="3 4">
    <name type="scientific">Candidatus Portnoybacteria bacterium CG11_big_fil_rev_8_21_14_0_20_44_10</name>
    <dbReference type="NCBI Taxonomy" id="1974818"/>
    <lineage>
        <taxon>Bacteria</taxon>
        <taxon>Candidatus Portnoyibacteriota</taxon>
    </lineage>
</organism>
<comment type="similarity">
    <text evidence="1">Belongs to the NAD(P)-dependent epimerase/dehydratase family.</text>
</comment>
<dbReference type="Pfam" id="PF01370">
    <property type="entry name" value="Epimerase"/>
    <property type="match status" value="1"/>
</dbReference>
<name>A0A2H0KQY8_9BACT</name>
<comment type="caution">
    <text evidence="3">The sequence shown here is derived from an EMBL/GenBank/DDBJ whole genome shotgun (WGS) entry which is preliminary data.</text>
</comment>
<dbReference type="Gene3D" id="3.40.50.720">
    <property type="entry name" value="NAD(P)-binding Rossmann-like Domain"/>
    <property type="match status" value="1"/>
</dbReference>
<proteinExistence type="inferred from homology"/>
<dbReference type="InterPro" id="IPR036291">
    <property type="entry name" value="NAD(P)-bd_dom_sf"/>
</dbReference>
<feature type="domain" description="NAD-dependent epimerase/dehydratase" evidence="2">
    <location>
        <begin position="4"/>
        <end position="237"/>
    </location>
</feature>
<evidence type="ECO:0000313" key="4">
    <source>
        <dbReference type="Proteomes" id="UP000231550"/>
    </source>
</evidence>
<protein>
    <submittedName>
        <fullName evidence="3">NAD-dependent dehydratase</fullName>
    </submittedName>
</protein>
<sequence length="297" mass="33283">MKTLVTGGAGFIGSHLVDELIKQGYEVIVIDNLSNGKKENLNPKAKFYKKDVRDLKSIAPHFKGVDFVFHLAALPRVQFSIEHPIEANDNNINGTLNVLEAAKLAKVKRVIYSSSSSIYGDQPKYPYKENMPPNLMSPYALHKYVGELYCKMYSFLHELETVCLRYFNAYGPRASTEGAYALVTAVFLKQKKNGEPLTVTGNGKQSRDFTHVFDIVRANILAARSKKIGKAEVINIGGGNDQQIIKVARLFDGPIKFIPARIEPKKTLADIRLAKKLLNWEPKVKFDDGIRELLKTI</sequence>
<evidence type="ECO:0000259" key="2">
    <source>
        <dbReference type="Pfam" id="PF01370"/>
    </source>
</evidence>
<accession>A0A2H0KQY8</accession>
<reference evidence="3 4" key="1">
    <citation type="submission" date="2017-09" db="EMBL/GenBank/DDBJ databases">
        <title>Depth-based differentiation of microbial function through sediment-hosted aquifers and enrichment of novel symbionts in the deep terrestrial subsurface.</title>
        <authorList>
            <person name="Probst A.J."/>
            <person name="Ladd B."/>
            <person name="Jarett J.K."/>
            <person name="Geller-Mcgrath D.E."/>
            <person name="Sieber C.M."/>
            <person name="Emerson J.B."/>
            <person name="Anantharaman K."/>
            <person name="Thomas B.C."/>
            <person name="Malmstrom R."/>
            <person name="Stieglmeier M."/>
            <person name="Klingl A."/>
            <person name="Woyke T."/>
            <person name="Ryan C.M."/>
            <person name="Banfield J.F."/>
        </authorList>
    </citation>
    <scope>NUCLEOTIDE SEQUENCE [LARGE SCALE GENOMIC DNA]</scope>
    <source>
        <strain evidence="3">CG11_big_fil_rev_8_21_14_0_20_44_10</strain>
    </source>
</reference>
<dbReference type="Gene3D" id="3.90.25.10">
    <property type="entry name" value="UDP-galactose 4-epimerase, domain 1"/>
    <property type="match status" value="1"/>
</dbReference>
<evidence type="ECO:0000313" key="3">
    <source>
        <dbReference type="EMBL" id="PIQ74562.1"/>
    </source>
</evidence>
<dbReference type="Proteomes" id="UP000231550">
    <property type="component" value="Unassembled WGS sequence"/>
</dbReference>
<dbReference type="AlphaFoldDB" id="A0A2H0KQY8"/>